<dbReference type="EMBL" id="JAVDWR010000003">
    <property type="protein sequence ID" value="MDR7120443.1"/>
    <property type="molecule type" value="Genomic_DNA"/>
</dbReference>
<dbReference type="PANTHER" id="PTHR38834:SF3">
    <property type="entry name" value="SOLUTE-BINDING PROTEIN FAMILY 3_N-TERMINAL DOMAIN-CONTAINING PROTEIN"/>
    <property type="match status" value="1"/>
</dbReference>
<feature type="domain" description="Solute-binding protein family 3/N-terminal" evidence="2">
    <location>
        <begin position="27"/>
        <end position="165"/>
    </location>
</feature>
<dbReference type="PANTHER" id="PTHR38834">
    <property type="entry name" value="PERIPLASMIC SUBSTRATE BINDING PROTEIN FAMILY 3"/>
    <property type="match status" value="1"/>
</dbReference>
<dbReference type="Gene3D" id="3.40.190.10">
    <property type="entry name" value="Periplasmic binding protein-like II"/>
    <property type="match status" value="2"/>
</dbReference>
<dbReference type="RefSeq" id="WP_310275905.1">
    <property type="nucleotide sequence ID" value="NZ_JAVDWR010000003.1"/>
</dbReference>
<sequence length="236" mass="26006">MKGLWCSALVCCAAAAGPAAAKPAMLAVTEPMPVFQVMKNGQVSGSNTELVRQVLAQAELKAEFQMYPWARAYSLALQQPNVLIYAITKTTEREALFHWIGPIASFRLGFVRLKGNQQAGINTLQDAKQLTIAVQRQDSTFDWLISQGFAEQKQLVLAADAEQSWSLLANGKVDLIVENPVLLPELARKTDLALQQLELVLMIPELERQAYLAVSKSTAPKTVEKLKQAYQQVVKP</sequence>
<protein>
    <submittedName>
        <fullName evidence="3">Polar amino acid transport system substrate-binding protein</fullName>
    </submittedName>
</protein>
<proteinExistence type="predicted"/>
<feature type="chain" id="PRO_5047493960" evidence="1">
    <location>
        <begin position="22"/>
        <end position="236"/>
    </location>
</feature>
<gene>
    <name evidence="3" type="ORF">J2W69_001377</name>
</gene>
<keyword evidence="4" id="KW-1185">Reference proteome</keyword>
<name>A0ABU1VYG0_9GAMM</name>
<evidence type="ECO:0000313" key="4">
    <source>
        <dbReference type="Proteomes" id="UP001257909"/>
    </source>
</evidence>
<accession>A0ABU1VYG0</accession>
<organism evidence="3 4">
    <name type="scientific">Rheinheimera soli</name>
    <dbReference type="NCBI Taxonomy" id="443616"/>
    <lineage>
        <taxon>Bacteria</taxon>
        <taxon>Pseudomonadati</taxon>
        <taxon>Pseudomonadota</taxon>
        <taxon>Gammaproteobacteria</taxon>
        <taxon>Chromatiales</taxon>
        <taxon>Chromatiaceae</taxon>
        <taxon>Rheinheimera</taxon>
    </lineage>
</organism>
<dbReference type="InterPro" id="IPR001638">
    <property type="entry name" value="Solute-binding_3/MltF_N"/>
</dbReference>
<comment type="caution">
    <text evidence="3">The sequence shown here is derived from an EMBL/GenBank/DDBJ whole genome shotgun (WGS) entry which is preliminary data.</text>
</comment>
<reference evidence="3 4" key="1">
    <citation type="submission" date="2023-07" db="EMBL/GenBank/DDBJ databases">
        <title>Sorghum-associated microbial communities from plants grown in Nebraska, USA.</title>
        <authorList>
            <person name="Schachtman D."/>
        </authorList>
    </citation>
    <scope>NUCLEOTIDE SEQUENCE [LARGE SCALE GENOMIC DNA]</scope>
    <source>
        <strain evidence="3 4">4138</strain>
    </source>
</reference>
<evidence type="ECO:0000256" key="1">
    <source>
        <dbReference type="SAM" id="SignalP"/>
    </source>
</evidence>
<keyword evidence="1" id="KW-0732">Signal</keyword>
<dbReference type="Proteomes" id="UP001257909">
    <property type="component" value="Unassembled WGS sequence"/>
</dbReference>
<feature type="signal peptide" evidence="1">
    <location>
        <begin position="1"/>
        <end position="21"/>
    </location>
</feature>
<dbReference type="Pfam" id="PF00497">
    <property type="entry name" value="SBP_bac_3"/>
    <property type="match status" value="1"/>
</dbReference>
<evidence type="ECO:0000259" key="2">
    <source>
        <dbReference type="Pfam" id="PF00497"/>
    </source>
</evidence>
<dbReference type="SUPFAM" id="SSF53850">
    <property type="entry name" value="Periplasmic binding protein-like II"/>
    <property type="match status" value="1"/>
</dbReference>
<evidence type="ECO:0000313" key="3">
    <source>
        <dbReference type="EMBL" id="MDR7120443.1"/>
    </source>
</evidence>